<dbReference type="AlphaFoldDB" id="A0A7K1KMU7"/>
<proteinExistence type="predicted"/>
<comment type="caution">
    <text evidence="1">The sequence shown here is derived from an EMBL/GenBank/DDBJ whole genome shotgun (WGS) entry which is preliminary data.</text>
</comment>
<name>A0A7K1KMU7_9BACT</name>
<evidence type="ECO:0000313" key="2">
    <source>
        <dbReference type="Proteomes" id="UP000461162"/>
    </source>
</evidence>
<dbReference type="Proteomes" id="UP000461162">
    <property type="component" value="Unassembled WGS sequence"/>
</dbReference>
<dbReference type="RefSeq" id="WP_155933221.1">
    <property type="nucleotide sequence ID" value="NZ_WODC01000003.1"/>
</dbReference>
<evidence type="ECO:0000313" key="1">
    <source>
        <dbReference type="EMBL" id="MUM77261.1"/>
    </source>
</evidence>
<gene>
    <name evidence="1" type="ORF">GKC30_06420</name>
</gene>
<sequence length="698" mass="76237">MSIATPALTNFTAGEISPRLAGRVDLSRYFNGCRTLENFHIHPHGGATRRSGLRFVVQALGQVRPGLLVPFESNAEEAYVLEFGEDDSGQGRMRVFSGNGPVLVQGVPLTLDMPYRADQLERLRHAQSGEVLVLAHPDHPVRTLTRKAHDHWELEEMDFIGRPAAWTDGNNPSVVAFFEQRLVLAATPAQPGTLWFSRTGEMTDFRLRTREAPLDGWRDREIVDANGDGLRDGRPGDTFTLLDGDGFEKLDGLKGQHPDGTTRYYRYKGAANLTASGADRTVTFKAAPTGSQVEPVRDAAGELDAEFWDCLEPGDRTEAPAGAEPLDDDAIEVTLSGRQANAIEFLVARGRLWVGTAGGEWTLGSSLGDPVTPASIKASQEGSCGASPTRPEAVGFATLYIQRARRKIREMAYRYESDAYVSRDLTILSEHITRPGLTQMAYVQEPDSILYCVRADGVLLALTYEPDQEVAAWSRLPTDGVVECIAAVHNPAEKRDQLWAVIRRTVGGQSRRHVEFLEAEFNGVMEDAFFVDSGATYDGEPTQTLTGLCHLAGRTVDILADGAVQTARTVDAQGVVRLDRPAARAHVGLPYVSRLQPMRLEAGSSRGTAQTKRKRITKVAVRFHDTLGGRVGPSPDRLEPVYFRSPAVPMGRASTPFCGDKAVNFPGGWTREGLLTIVQDQPLPMSVLLVVPTTVVNE</sequence>
<accession>A0A7K1KMU7</accession>
<reference evidence="1 2" key="1">
    <citation type="submission" date="2019-11" db="EMBL/GenBank/DDBJ databases">
        <title>Pseudodesulfovibrio alkaliphilus, sp. nov., an alkaliphilic sulfate-reducing bacteria from mud volcano of Taman peninsula, Russia.</title>
        <authorList>
            <person name="Frolova A."/>
            <person name="Merkel A.Y."/>
            <person name="Slobodkin A.I."/>
        </authorList>
    </citation>
    <scope>NUCLEOTIDE SEQUENCE [LARGE SCALE GENOMIC DNA]</scope>
    <source>
        <strain evidence="1 2">F-1</strain>
    </source>
</reference>
<dbReference type="EMBL" id="WODC01000003">
    <property type="protein sequence ID" value="MUM77261.1"/>
    <property type="molecule type" value="Genomic_DNA"/>
</dbReference>
<protein>
    <submittedName>
        <fullName evidence="1">Uncharacterized protein</fullName>
    </submittedName>
</protein>
<organism evidence="1 2">
    <name type="scientific">Pseudodesulfovibrio alkaliphilus</name>
    <dbReference type="NCBI Taxonomy" id="2661613"/>
    <lineage>
        <taxon>Bacteria</taxon>
        <taxon>Pseudomonadati</taxon>
        <taxon>Thermodesulfobacteriota</taxon>
        <taxon>Desulfovibrionia</taxon>
        <taxon>Desulfovibrionales</taxon>
        <taxon>Desulfovibrionaceae</taxon>
    </lineage>
</organism>
<keyword evidence="2" id="KW-1185">Reference proteome</keyword>